<dbReference type="VEuPathDB" id="VectorBase:ISCW010297"/>
<gene>
    <name evidence="1" type="ORF">IscW_ISCW010297</name>
</gene>
<name>B7Q2G9_IXOSC</name>
<dbReference type="PaxDb" id="6945-B7Q2G9"/>
<evidence type="ECO:0000313" key="1">
    <source>
        <dbReference type="EMBL" id="EEC13041.1"/>
    </source>
</evidence>
<sequence>TNPCDDFYQHICGSWKGSVNTVTDTLEKAADEVLALPPQGSGLNQSSLQKLAGFYKSCLAESNANTSLTNAVEFTMNYYNLTYQYLVETATIRWTSASRCRFMSDAITIGVTSSLTAKWHDDHQVAFDLINSSVSATASSKDVEDAMAIDAIVIRGPQKKPAKARLFIEDLVNHASFGASLQDWVNTIGRYHTNLTQVTKETPVITNGIDRLSRMSDALQRATTSVRTVFLYLHVLVRVGQLHVLRRIRHGRRLLQEFCRGRIYATILNKPLQVQMVKALKYESSQNYVLDLIDRVAQEMYLKIRNSWLLPGVVSEIQRVLQEQPRYFFWQQVHVMEEVEKIFSRLPEMTSNFLGNLYNVQSASYKVPMWAQCAIHRNERSNLELGSVYDLEEVIHHVLSLSAALK</sequence>
<dbReference type="Proteomes" id="UP000001555">
    <property type="component" value="Unassembled WGS sequence"/>
</dbReference>
<evidence type="ECO:0000313" key="2">
    <source>
        <dbReference type="EnsemblMetazoa" id="ISCW010297-PA"/>
    </source>
</evidence>
<dbReference type="EnsemblMetazoa" id="ISCW010297-RA">
    <property type="protein sequence ID" value="ISCW010297-PA"/>
    <property type="gene ID" value="ISCW010297"/>
</dbReference>
<dbReference type="SUPFAM" id="SSF55486">
    <property type="entry name" value="Metalloproteases ('zincins'), catalytic domain"/>
    <property type="match status" value="1"/>
</dbReference>
<organism>
    <name type="scientific">Ixodes scapularis</name>
    <name type="common">Black-legged tick</name>
    <name type="synonym">Deer tick</name>
    <dbReference type="NCBI Taxonomy" id="6945"/>
    <lineage>
        <taxon>Eukaryota</taxon>
        <taxon>Metazoa</taxon>
        <taxon>Ecdysozoa</taxon>
        <taxon>Arthropoda</taxon>
        <taxon>Chelicerata</taxon>
        <taxon>Arachnida</taxon>
        <taxon>Acari</taxon>
        <taxon>Parasitiformes</taxon>
        <taxon>Ixodida</taxon>
        <taxon>Ixodoidea</taxon>
        <taxon>Ixodidae</taxon>
        <taxon>Ixodinae</taxon>
        <taxon>Ixodes</taxon>
    </lineage>
</organism>
<reference evidence="1 3" key="1">
    <citation type="submission" date="2008-03" db="EMBL/GenBank/DDBJ databases">
        <title>Annotation of Ixodes scapularis.</title>
        <authorList>
            <consortium name="Ixodes scapularis Genome Project Consortium"/>
            <person name="Caler E."/>
            <person name="Hannick L.I."/>
            <person name="Bidwell S."/>
            <person name="Joardar V."/>
            <person name="Thiagarajan M."/>
            <person name="Amedeo P."/>
            <person name="Galinsky K.J."/>
            <person name="Schobel S."/>
            <person name="Inman J."/>
            <person name="Hostetler J."/>
            <person name="Miller J."/>
            <person name="Hammond M."/>
            <person name="Megy K."/>
            <person name="Lawson D."/>
            <person name="Kodira C."/>
            <person name="Sutton G."/>
            <person name="Meyer J."/>
            <person name="Hill C.A."/>
            <person name="Birren B."/>
            <person name="Nene V."/>
            <person name="Collins F."/>
            <person name="Alarcon-Chaidez F."/>
            <person name="Wikel S."/>
            <person name="Strausberg R."/>
        </authorList>
    </citation>
    <scope>NUCLEOTIDE SEQUENCE [LARGE SCALE GENOMIC DNA]</scope>
    <source>
        <strain evidence="3">Wikel</strain>
        <strain evidence="1">Wikel colony</strain>
    </source>
</reference>
<reference evidence="2" key="2">
    <citation type="submission" date="2020-05" db="UniProtKB">
        <authorList>
            <consortium name="EnsemblMetazoa"/>
        </authorList>
    </citation>
    <scope>IDENTIFICATION</scope>
    <source>
        <strain evidence="2">wikel</strain>
    </source>
</reference>
<dbReference type="InterPro" id="IPR024079">
    <property type="entry name" value="MetalloPept_cat_dom_sf"/>
</dbReference>
<evidence type="ECO:0008006" key="4">
    <source>
        <dbReference type="Google" id="ProtNLM"/>
    </source>
</evidence>
<dbReference type="InterPro" id="IPR000718">
    <property type="entry name" value="Peptidase_M13"/>
</dbReference>
<dbReference type="EMBL" id="DS844139">
    <property type="protein sequence ID" value="EEC13041.1"/>
    <property type="molecule type" value="Genomic_DNA"/>
</dbReference>
<dbReference type="Gene3D" id="3.40.390.10">
    <property type="entry name" value="Collagenase (Catalytic Domain)"/>
    <property type="match status" value="1"/>
</dbReference>
<dbReference type="VEuPathDB" id="VectorBase:ISCI010297"/>
<dbReference type="Gene3D" id="1.10.1380.10">
    <property type="entry name" value="Neutral endopeptidase , domain2"/>
    <property type="match status" value="1"/>
</dbReference>
<feature type="non-terminal residue" evidence="1">
    <location>
        <position position="406"/>
    </location>
</feature>
<dbReference type="HOGENOM" id="CLU_678949_0_0_1"/>
<evidence type="ECO:0000313" key="3">
    <source>
        <dbReference type="Proteomes" id="UP000001555"/>
    </source>
</evidence>
<keyword evidence="3" id="KW-1185">Reference proteome</keyword>
<dbReference type="GO" id="GO:0006508">
    <property type="term" value="P:proteolysis"/>
    <property type="evidence" value="ECO:0007669"/>
    <property type="project" value="InterPro"/>
</dbReference>
<feature type="non-terminal residue" evidence="1">
    <location>
        <position position="1"/>
    </location>
</feature>
<dbReference type="InParanoid" id="B7Q2G9"/>
<proteinExistence type="predicted"/>
<protein>
    <recommendedName>
        <fullName evidence="4">Peptidase M13 N-terminal domain-containing protein</fullName>
    </recommendedName>
</protein>
<accession>B7Q2G9</accession>
<dbReference type="GO" id="GO:0004222">
    <property type="term" value="F:metalloendopeptidase activity"/>
    <property type="evidence" value="ECO:0007669"/>
    <property type="project" value="InterPro"/>
</dbReference>
<dbReference type="InterPro" id="IPR042089">
    <property type="entry name" value="Peptidase_M13_dom_2"/>
</dbReference>
<dbReference type="EMBL" id="ABJB010481853">
    <property type="status" value="NOT_ANNOTATED_CDS"/>
    <property type="molecule type" value="Genomic_DNA"/>
</dbReference>
<dbReference type="PROSITE" id="PS51885">
    <property type="entry name" value="NEPRILYSIN"/>
    <property type="match status" value="1"/>
</dbReference>
<dbReference type="AlphaFoldDB" id="B7Q2G9"/>